<dbReference type="RefSeq" id="WP_182714495.1">
    <property type="nucleotide sequence ID" value="NZ_CAJFZW010000017.1"/>
</dbReference>
<evidence type="ECO:0000259" key="1">
    <source>
        <dbReference type="Pfam" id="PF02581"/>
    </source>
</evidence>
<dbReference type="EMBL" id="JACHOQ010000003">
    <property type="protein sequence ID" value="MBB5739987.1"/>
    <property type="molecule type" value="Genomic_DNA"/>
</dbReference>
<dbReference type="InterPro" id="IPR013785">
    <property type="entry name" value="Aldolase_TIM"/>
</dbReference>
<reference evidence="2 3" key="1">
    <citation type="submission" date="2020-08" db="EMBL/GenBank/DDBJ databases">
        <title>Genomic Encyclopedia of Type Strains, Phase IV (KMG-IV): sequencing the most valuable type-strain genomes for metagenomic binning, comparative biology and taxonomic classification.</title>
        <authorList>
            <person name="Goeker M."/>
        </authorList>
    </citation>
    <scope>NUCLEOTIDE SEQUENCE [LARGE SCALE GENOMIC DNA]</scope>
    <source>
        <strain evidence="2 3">DSM 4731</strain>
    </source>
</reference>
<dbReference type="CDD" id="cd00564">
    <property type="entry name" value="TMP_TenI"/>
    <property type="match status" value="1"/>
</dbReference>
<name>A0A7W9C6M2_9CAUL</name>
<dbReference type="GO" id="GO:0004789">
    <property type="term" value="F:thiamine-phosphate diphosphorylase activity"/>
    <property type="evidence" value="ECO:0007669"/>
    <property type="project" value="UniProtKB-EC"/>
</dbReference>
<dbReference type="EC" id="2.5.1.3" evidence="2"/>
<dbReference type="InterPro" id="IPR036206">
    <property type="entry name" value="ThiamineP_synth_sf"/>
</dbReference>
<dbReference type="Proteomes" id="UP000527324">
    <property type="component" value="Unassembled WGS sequence"/>
</dbReference>
<accession>A0A7W9C6M2</accession>
<organism evidence="2 3">
    <name type="scientific">Brevundimonas aurantiaca</name>
    <dbReference type="NCBI Taxonomy" id="74316"/>
    <lineage>
        <taxon>Bacteria</taxon>
        <taxon>Pseudomonadati</taxon>
        <taxon>Pseudomonadota</taxon>
        <taxon>Alphaproteobacteria</taxon>
        <taxon>Caulobacterales</taxon>
        <taxon>Caulobacteraceae</taxon>
        <taxon>Brevundimonas</taxon>
    </lineage>
</organism>
<protein>
    <submittedName>
        <fullName evidence="2">Thiamine-phosphate pyrophosphorylase</fullName>
        <ecNumber evidence="2">2.5.1.3</ecNumber>
    </submittedName>
</protein>
<dbReference type="GO" id="GO:0009228">
    <property type="term" value="P:thiamine biosynthetic process"/>
    <property type="evidence" value="ECO:0007669"/>
    <property type="project" value="UniProtKB-KW"/>
</dbReference>
<sequence>MILPAGYSDDARMIWDAATALNRAAAAVSPAAARLPPLLFFTDPARTPRPWETAARLPPGSAVVYRAFGADQALEIGLRLRAVTREAGVELLVGKDADLADAVSADGLHLPEREADRAADERRRRPDWRLTAAWHGAEPPASGVEALILSPIFPAGGASATKPALGAAAFKTLVERAGVPVYALGGLRPDRVALLTGSGACGLAAVETIQSAFGGVRT</sequence>
<dbReference type="Pfam" id="PF02581">
    <property type="entry name" value="TMP-TENI"/>
    <property type="match status" value="1"/>
</dbReference>
<evidence type="ECO:0000313" key="3">
    <source>
        <dbReference type="Proteomes" id="UP000527324"/>
    </source>
</evidence>
<evidence type="ECO:0000313" key="2">
    <source>
        <dbReference type="EMBL" id="MBB5739987.1"/>
    </source>
</evidence>
<dbReference type="InterPro" id="IPR022998">
    <property type="entry name" value="ThiamineP_synth_TenI"/>
</dbReference>
<dbReference type="SUPFAM" id="SSF51391">
    <property type="entry name" value="Thiamin phosphate synthase"/>
    <property type="match status" value="1"/>
</dbReference>
<keyword evidence="2" id="KW-0808">Transferase</keyword>
<proteinExistence type="predicted"/>
<dbReference type="GeneID" id="88840408"/>
<gene>
    <name evidence="2" type="ORF">GGQ93_001701</name>
</gene>
<feature type="domain" description="Thiamine phosphate synthase/TenI" evidence="1">
    <location>
        <begin position="62"/>
        <end position="209"/>
    </location>
</feature>
<dbReference type="AlphaFoldDB" id="A0A7W9C6M2"/>
<comment type="caution">
    <text evidence="2">The sequence shown here is derived from an EMBL/GenBank/DDBJ whole genome shotgun (WGS) entry which is preliminary data.</text>
</comment>
<keyword evidence="3" id="KW-1185">Reference proteome</keyword>
<dbReference type="Gene3D" id="3.20.20.70">
    <property type="entry name" value="Aldolase class I"/>
    <property type="match status" value="1"/>
</dbReference>